<dbReference type="OrthoDB" id="672806at2"/>
<sequence>MIRNKLFLLACVLFAACKNDQAPAPVSGGVNCDVAKITTAYVFASIQANCTSRGCHPGGNSPAVADFSTADKLKTYINTHRSMFELRVTGPQADMPQTQAFPALSQGMKDSIACWIAHGLPDQ</sequence>
<proteinExistence type="predicted"/>
<keyword evidence="1" id="KW-0732">Signal</keyword>
<evidence type="ECO:0008006" key="4">
    <source>
        <dbReference type="Google" id="ProtNLM"/>
    </source>
</evidence>
<protein>
    <recommendedName>
        <fullName evidence="4">Cytochrome c domain-containing protein</fullName>
    </recommendedName>
</protein>
<gene>
    <name evidence="2" type="ORF">SAMN04488122_1251</name>
</gene>
<dbReference type="Proteomes" id="UP000199310">
    <property type="component" value="Unassembled WGS sequence"/>
</dbReference>
<accession>A0A1I0Q719</accession>
<dbReference type="PROSITE" id="PS51257">
    <property type="entry name" value="PROKAR_LIPOPROTEIN"/>
    <property type="match status" value="1"/>
</dbReference>
<feature type="signal peptide" evidence="1">
    <location>
        <begin position="1"/>
        <end position="15"/>
    </location>
</feature>
<evidence type="ECO:0000313" key="3">
    <source>
        <dbReference type="Proteomes" id="UP000199310"/>
    </source>
</evidence>
<dbReference type="RefSeq" id="WP_089891948.1">
    <property type="nucleotide sequence ID" value="NZ_FOJG01000001.1"/>
</dbReference>
<reference evidence="3" key="1">
    <citation type="submission" date="2016-10" db="EMBL/GenBank/DDBJ databases">
        <authorList>
            <person name="Varghese N."/>
            <person name="Submissions S."/>
        </authorList>
    </citation>
    <scope>NUCLEOTIDE SEQUENCE [LARGE SCALE GENOMIC DNA]</scope>
    <source>
        <strain evidence="3">DSM 3695</strain>
    </source>
</reference>
<keyword evidence="3" id="KW-1185">Reference proteome</keyword>
<dbReference type="EMBL" id="FOJG01000001">
    <property type="protein sequence ID" value="SEW22384.1"/>
    <property type="molecule type" value="Genomic_DNA"/>
</dbReference>
<dbReference type="STRING" id="29529.SAMN04488122_1251"/>
<name>A0A1I0Q719_9BACT</name>
<evidence type="ECO:0000256" key="1">
    <source>
        <dbReference type="SAM" id="SignalP"/>
    </source>
</evidence>
<organism evidence="2 3">
    <name type="scientific">Chitinophaga arvensicola</name>
    <dbReference type="NCBI Taxonomy" id="29529"/>
    <lineage>
        <taxon>Bacteria</taxon>
        <taxon>Pseudomonadati</taxon>
        <taxon>Bacteroidota</taxon>
        <taxon>Chitinophagia</taxon>
        <taxon>Chitinophagales</taxon>
        <taxon>Chitinophagaceae</taxon>
        <taxon>Chitinophaga</taxon>
    </lineage>
</organism>
<feature type="chain" id="PRO_5013131142" description="Cytochrome c domain-containing protein" evidence="1">
    <location>
        <begin position="16"/>
        <end position="123"/>
    </location>
</feature>
<evidence type="ECO:0000313" key="2">
    <source>
        <dbReference type="EMBL" id="SEW22384.1"/>
    </source>
</evidence>
<dbReference type="AlphaFoldDB" id="A0A1I0Q719"/>